<name>A0A9P4MIB9_9PEZI</name>
<dbReference type="Proteomes" id="UP000799439">
    <property type="component" value="Unassembled WGS sequence"/>
</dbReference>
<proteinExistence type="predicted"/>
<reference evidence="1" key="1">
    <citation type="journal article" date="2020" name="Stud. Mycol.">
        <title>101 Dothideomycetes genomes: a test case for predicting lifestyles and emergence of pathogens.</title>
        <authorList>
            <person name="Haridas S."/>
            <person name="Albert R."/>
            <person name="Binder M."/>
            <person name="Bloem J."/>
            <person name="Labutti K."/>
            <person name="Salamov A."/>
            <person name="Andreopoulos B."/>
            <person name="Baker S."/>
            <person name="Barry K."/>
            <person name="Bills G."/>
            <person name="Bluhm B."/>
            <person name="Cannon C."/>
            <person name="Castanera R."/>
            <person name="Culley D."/>
            <person name="Daum C."/>
            <person name="Ezra D."/>
            <person name="Gonzalez J."/>
            <person name="Henrissat B."/>
            <person name="Kuo A."/>
            <person name="Liang C."/>
            <person name="Lipzen A."/>
            <person name="Lutzoni F."/>
            <person name="Magnuson J."/>
            <person name="Mondo S."/>
            <person name="Nolan M."/>
            <person name="Ohm R."/>
            <person name="Pangilinan J."/>
            <person name="Park H.-J."/>
            <person name="Ramirez L."/>
            <person name="Alfaro M."/>
            <person name="Sun H."/>
            <person name="Tritt A."/>
            <person name="Yoshinaga Y."/>
            <person name="Zwiers L.-H."/>
            <person name="Turgeon B."/>
            <person name="Goodwin S."/>
            <person name="Spatafora J."/>
            <person name="Crous P."/>
            <person name="Grigoriev I."/>
        </authorList>
    </citation>
    <scope>NUCLEOTIDE SEQUENCE</scope>
    <source>
        <strain evidence="1">CBS 260.36</strain>
    </source>
</reference>
<protein>
    <submittedName>
        <fullName evidence="1">Uncharacterized protein</fullName>
    </submittedName>
</protein>
<dbReference type="EMBL" id="ML996084">
    <property type="protein sequence ID" value="KAF2154122.1"/>
    <property type="molecule type" value="Genomic_DNA"/>
</dbReference>
<organism evidence="1 2">
    <name type="scientific">Myriangium duriaei CBS 260.36</name>
    <dbReference type="NCBI Taxonomy" id="1168546"/>
    <lineage>
        <taxon>Eukaryota</taxon>
        <taxon>Fungi</taxon>
        <taxon>Dikarya</taxon>
        <taxon>Ascomycota</taxon>
        <taxon>Pezizomycotina</taxon>
        <taxon>Dothideomycetes</taxon>
        <taxon>Dothideomycetidae</taxon>
        <taxon>Myriangiales</taxon>
        <taxon>Myriangiaceae</taxon>
        <taxon>Myriangium</taxon>
    </lineage>
</organism>
<dbReference type="AlphaFoldDB" id="A0A9P4MIB9"/>
<comment type="caution">
    <text evidence="1">The sequence shown here is derived from an EMBL/GenBank/DDBJ whole genome shotgun (WGS) entry which is preliminary data.</text>
</comment>
<gene>
    <name evidence="1" type="ORF">K461DRAFT_122949</name>
</gene>
<keyword evidence="2" id="KW-1185">Reference proteome</keyword>
<accession>A0A9P4MIB9</accession>
<evidence type="ECO:0000313" key="2">
    <source>
        <dbReference type="Proteomes" id="UP000799439"/>
    </source>
</evidence>
<evidence type="ECO:0000313" key="1">
    <source>
        <dbReference type="EMBL" id="KAF2154122.1"/>
    </source>
</evidence>
<sequence length="184" mass="20178">MHPGSEQPSNACKTEAVPWRSLNAPCPIGCRLVRLGALARTPSTNRDRPVRYLELTARYAPVSCYSSTTHAIAHTFSICLALADLPDIPLFLTVQTLLQIGNECQWIAQAAKPSRIVMSLATSTAYSLLQRRWQVQGAVKTPQFPSTAIVSRGINGGYQSIYLGLVPDNNFHNMVCHPTSNSRK</sequence>